<dbReference type="AlphaFoldDB" id="L7M4L7"/>
<dbReference type="FunFam" id="3.40.50.150:FF:000070">
    <property type="entry name" value="Protein arginine N-methyltransferase 7"/>
    <property type="match status" value="1"/>
</dbReference>
<dbReference type="CDD" id="cd02440">
    <property type="entry name" value="AdoMet_MTases"/>
    <property type="match status" value="1"/>
</dbReference>
<evidence type="ECO:0000259" key="8">
    <source>
        <dbReference type="Pfam" id="PF22528"/>
    </source>
</evidence>
<evidence type="ECO:0000256" key="3">
    <source>
        <dbReference type="ARBA" id="ARBA00022691"/>
    </source>
</evidence>
<protein>
    <recommendedName>
        <fullName evidence="6">Protein arginine N-methyltransferase</fullName>
        <ecNumber evidence="6">2.1.1.-</ecNumber>
    </recommendedName>
</protein>
<comment type="similarity">
    <text evidence="6">Belongs to the class I-like SAM-binding methyltransferase superfamily. Protein arginine N-methyltransferase family. PRMT7 subfamily.</text>
</comment>
<keyword evidence="2 7" id="KW-0808">Transferase</keyword>
<evidence type="ECO:0000256" key="4">
    <source>
        <dbReference type="ARBA" id="ARBA00022737"/>
    </source>
</evidence>
<evidence type="ECO:0000256" key="6">
    <source>
        <dbReference type="PIRNR" id="PIRNR036946"/>
    </source>
</evidence>
<dbReference type="FunFam" id="3.40.50.150:FF:000071">
    <property type="entry name" value="Protein arginine N-methyltransferase 7"/>
    <property type="match status" value="1"/>
</dbReference>
<dbReference type="PROSITE" id="PS51678">
    <property type="entry name" value="SAM_MT_PRMT"/>
    <property type="match status" value="2"/>
</dbReference>
<dbReference type="Gene3D" id="3.40.50.150">
    <property type="entry name" value="Vaccinia Virus protein VP39"/>
    <property type="match status" value="2"/>
</dbReference>
<dbReference type="SUPFAM" id="SSF53335">
    <property type="entry name" value="S-adenosyl-L-methionine-dependent methyltransferases"/>
    <property type="match status" value="2"/>
</dbReference>
<dbReference type="PANTHER" id="PTHR11006:SF4">
    <property type="entry name" value="PROTEIN ARGININE N-METHYLTRANSFERASE 7"/>
    <property type="match status" value="1"/>
</dbReference>
<dbReference type="InterPro" id="IPR055135">
    <property type="entry name" value="PRMT_dom"/>
</dbReference>
<dbReference type="GO" id="GO:0032259">
    <property type="term" value="P:methylation"/>
    <property type="evidence" value="ECO:0007669"/>
    <property type="project" value="UniProtKB-KW"/>
</dbReference>
<proteinExistence type="evidence at transcript level"/>
<keyword evidence="4" id="KW-0677">Repeat</keyword>
<dbReference type="InterPro" id="IPR029063">
    <property type="entry name" value="SAM-dependent_MTases_sf"/>
</dbReference>
<dbReference type="Pfam" id="PF22528">
    <property type="entry name" value="PRMT_C"/>
    <property type="match status" value="1"/>
</dbReference>
<dbReference type="Gene3D" id="2.70.160.11">
    <property type="entry name" value="Hnrnp arginine n-methyltransferase1"/>
    <property type="match status" value="2"/>
</dbReference>
<organism evidence="9">
    <name type="scientific">Rhipicephalus pulchellus</name>
    <name type="common">Yellow backed tick</name>
    <name type="synonym">Dermacentor pulchellus</name>
    <dbReference type="NCBI Taxonomy" id="72859"/>
    <lineage>
        <taxon>Eukaryota</taxon>
        <taxon>Metazoa</taxon>
        <taxon>Ecdysozoa</taxon>
        <taxon>Arthropoda</taxon>
        <taxon>Chelicerata</taxon>
        <taxon>Arachnida</taxon>
        <taxon>Acari</taxon>
        <taxon>Parasitiformes</taxon>
        <taxon>Ixodida</taxon>
        <taxon>Ixodoidea</taxon>
        <taxon>Ixodidae</taxon>
        <taxon>Rhipicephalinae</taxon>
        <taxon>Rhipicephalus</taxon>
        <taxon>Rhipicephalus</taxon>
    </lineage>
</organism>
<reference evidence="9" key="1">
    <citation type="submission" date="2012-11" db="EMBL/GenBank/DDBJ databases">
        <authorList>
            <person name="Lucero-Rivera Y.E."/>
            <person name="Tovar-Ramirez D."/>
        </authorList>
    </citation>
    <scope>NUCLEOTIDE SEQUENCE</scope>
    <source>
        <tissue evidence="9">Salivary gland</tissue>
    </source>
</reference>
<dbReference type="InterPro" id="IPR014644">
    <property type="entry name" value="MeTrfase_PRMT7"/>
</dbReference>
<evidence type="ECO:0000256" key="5">
    <source>
        <dbReference type="ARBA" id="ARBA00025081"/>
    </source>
</evidence>
<dbReference type="Pfam" id="PF06325">
    <property type="entry name" value="PrmA"/>
    <property type="match status" value="1"/>
</dbReference>
<keyword evidence="3 7" id="KW-0949">S-adenosyl-L-methionine</keyword>
<dbReference type="InterPro" id="IPR025799">
    <property type="entry name" value="Arg_MeTrfase"/>
</dbReference>
<comment type="function">
    <text evidence="5">Essential arginine methyltransferase that can both catalyze the formation of omega-N monomethylarginine (MMA) and symmetrical dimethylarginine (sDMA). Specifically mediates the symmetrical dimethylation of arginine residues in the small nuclear ribonucleoproteins SmD1 and SmD3.</text>
</comment>
<dbReference type="PIRSF" id="PIRSF036946">
    <property type="entry name" value="Arg_N-mtase"/>
    <property type="match status" value="1"/>
</dbReference>
<accession>L7M4L7</accession>
<evidence type="ECO:0000256" key="2">
    <source>
        <dbReference type="ARBA" id="ARBA00022679"/>
    </source>
</evidence>
<dbReference type="GO" id="GO:0042054">
    <property type="term" value="F:histone methyltransferase activity"/>
    <property type="evidence" value="ECO:0007669"/>
    <property type="project" value="TreeGrafter"/>
</dbReference>
<evidence type="ECO:0000256" key="1">
    <source>
        <dbReference type="ARBA" id="ARBA00022603"/>
    </source>
</evidence>
<sequence>MAQKGTVENPLTGANEVSCVFEDFDCQQEIARSAFADMLHDDERNGKYHFALCEAIDRVHEAGNIAVVLDIGTGSGLLAMIAAKHGAEAVYACEAFKPVAQCAEQVMKDNHLKDRIHLIPKRSTEVEVGLDKDMAERANVVVAEVFDTELIGEGALETFRDALIRLATWDCITVPHAATMYAQVVESPFLRSFHIPNDIQVTPELTVEVPALVRTCPGSPAVFDIQLSQLQQSDFVCVTDQMPVFRFVFSEIDTLKEEETACVYLMSKAEATCHAVVMWWELEMDRQDSIHLSCAPYWAHPSGKKQPWRDHWIQAVYFPPYEVKVSIDQEFSLVVLREGYNICVLVSMSETPKTPAVPACRCGLHNNASRCRIGALSDRSRHVKFADALQKVINEESVCLCVGSDIMLPLMASKLGAQVYVVIEDDFAYPLLEEYTKQNEMKPITGIKKDALYLSEKEPKKKASVVLGEPHFSTSILPWHNLKFWFRTHSLQHLMYAQSERVTIPQGFCLKAVGVQFQDLWKIKAPVHNVEGFDLSSFDSLIQTALSITDDSVEPQPLWEYPCKALTEEFVIAQLDMRNDPETAGKISRAGEEPFRSKKGACNGVALWADFKLDDSNTVTSGPTQKIVPGEKIVWDRFSRQGVYFFDSTKLDRSKVDPKVLKWSFKFDVPGGSMNFSFDVQ</sequence>
<name>L7M4L7_RHIPC</name>
<keyword evidence="1 7" id="KW-0489">Methyltransferase</keyword>
<dbReference type="EC" id="2.1.1.-" evidence="6"/>
<reference evidence="9" key="2">
    <citation type="journal article" date="2015" name="J. Proteomics">
        <title>Sexual differences in the sialomes of the zebra tick, Rhipicephalus pulchellus.</title>
        <authorList>
            <person name="Tan A.W."/>
            <person name="Francischetti I.M."/>
            <person name="Slovak M."/>
            <person name="Kini R.M."/>
            <person name="Ribeiro J.M."/>
        </authorList>
    </citation>
    <scope>NUCLEOTIDE SEQUENCE</scope>
    <source>
        <tissue evidence="9">Salivary gland</tissue>
    </source>
</reference>
<evidence type="ECO:0000313" key="9">
    <source>
        <dbReference type="EMBL" id="JAA58063.1"/>
    </source>
</evidence>
<dbReference type="GO" id="GO:0016274">
    <property type="term" value="F:protein-arginine N-methyltransferase activity"/>
    <property type="evidence" value="ECO:0007669"/>
    <property type="project" value="InterPro"/>
</dbReference>
<comment type="function">
    <text evidence="6">Arginine methyltransferase that can both catalyze the formation of omega-N monomethylarginine (MMA) and symmetrical dimethylarginine (sDMA).</text>
</comment>
<feature type="domain" description="Protein arginine N-methyltransferase" evidence="8">
    <location>
        <begin position="216"/>
        <end position="335"/>
    </location>
</feature>
<dbReference type="PANTHER" id="PTHR11006">
    <property type="entry name" value="PROTEIN ARGININE N-METHYLTRANSFERASE"/>
    <property type="match status" value="1"/>
</dbReference>
<dbReference type="EMBL" id="GACK01006971">
    <property type="protein sequence ID" value="JAA58063.1"/>
    <property type="molecule type" value="mRNA"/>
</dbReference>
<evidence type="ECO:0000256" key="7">
    <source>
        <dbReference type="PROSITE-ProRule" id="PRU01015"/>
    </source>
</evidence>